<proteinExistence type="predicted"/>
<gene>
    <name evidence="3" type="ORF">yc1106_08046</name>
</gene>
<dbReference type="Proteomes" id="UP001056012">
    <property type="component" value="Chromosome 6"/>
</dbReference>
<feature type="compositionally biased region" description="Pro residues" evidence="1">
    <location>
        <begin position="360"/>
        <end position="401"/>
    </location>
</feature>
<dbReference type="AlphaFoldDB" id="A0A9Q8ZCN1"/>
<feature type="region of interest" description="Disordered" evidence="1">
    <location>
        <begin position="341"/>
        <end position="407"/>
    </location>
</feature>
<sequence>MHRFSSSVLLFPLLKSYLSEARPAPQADPAPCSTVVNLPEATLTISPGPSNAVVNGFPDGATSTIEANGPAITIGPDVLSLNADNNVNLNGFVFLFSDNLCPAVVIPITTLPTSSESTALVPVPAPTDTPDGNPDAPTNPEPVPDPSPPENPDTPVDPPSDPPEDPPSEDPNPPVVPIPIPSPVDPVPVPDPNPVDPVPNPVDPVPNPVDPVPGPVDPVPDPVDPVPEPVVPVPVPVPDPVDPVDPVPNPVDPVDPTITPPPSPPPPNNEDPNECETQTANVCTQGCSFGTDSLGVTTTTSCKDPTCTATAACSVSDTTSTTTIEAPACSLELNGGVASGYPFPVDGDGPLPRADAAPTAPAPADPQPTPSEPEVPPSEPTAPVPAPTEEPAAPPSPPESPSPSTQVFEAGKLTAGDGTESIVIYSHGRDESLNVCNATPFYKESTLVGLSKKFDIPDSDYKNCDFVGIGNEPLGIYCEGKDRLPCVLIEGSQLQSCLAGDGDVFGVTWKCNE</sequence>
<evidence type="ECO:0000256" key="2">
    <source>
        <dbReference type="SAM" id="SignalP"/>
    </source>
</evidence>
<dbReference type="OrthoDB" id="3695313at2759"/>
<keyword evidence="4" id="KW-1185">Reference proteome</keyword>
<feature type="compositionally biased region" description="Pro residues" evidence="1">
    <location>
        <begin position="169"/>
        <end position="269"/>
    </location>
</feature>
<feature type="compositionally biased region" description="Pro residues" evidence="1">
    <location>
        <begin position="137"/>
        <end position="161"/>
    </location>
</feature>
<protein>
    <submittedName>
        <fullName evidence="3">Uncharacterized protein</fullName>
    </submittedName>
</protein>
<evidence type="ECO:0000256" key="1">
    <source>
        <dbReference type="SAM" id="MobiDB-lite"/>
    </source>
</evidence>
<name>A0A9Q8ZCN1_CURCL</name>
<accession>A0A9Q8ZCN1</accession>
<reference evidence="3" key="1">
    <citation type="submission" date="2021-12" db="EMBL/GenBank/DDBJ databases">
        <title>Curvularia clavata genome.</title>
        <authorList>
            <person name="Cao Y."/>
        </authorList>
    </citation>
    <scope>NUCLEOTIDE SEQUENCE</scope>
    <source>
        <strain evidence="3">Yc1106</strain>
    </source>
</reference>
<feature type="signal peptide" evidence="2">
    <location>
        <begin position="1"/>
        <end position="21"/>
    </location>
</feature>
<dbReference type="EMBL" id="CP089279">
    <property type="protein sequence ID" value="USP80772.1"/>
    <property type="molecule type" value="Genomic_DNA"/>
</dbReference>
<feature type="region of interest" description="Disordered" evidence="1">
    <location>
        <begin position="115"/>
        <end position="277"/>
    </location>
</feature>
<evidence type="ECO:0000313" key="4">
    <source>
        <dbReference type="Proteomes" id="UP001056012"/>
    </source>
</evidence>
<organism evidence="3 4">
    <name type="scientific">Curvularia clavata</name>
    <dbReference type="NCBI Taxonomy" id="95742"/>
    <lineage>
        <taxon>Eukaryota</taxon>
        <taxon>Fungi</taxon>
        <taxon>Dikarya</taxon>
        <taxon>Ascomycota</taxon>
        <taxon>Pezizomycotina</taxon>
        <taxon>Dothideomycetes</taxon>
        <taxon>Pleosporomycetidae</taxon>
        <taxon>Pleosporales</taxon>
        <taxon>Pleosporineae</taxon>
        <taxon>Pleosporaceae</taxon>
        <taxon>Curvularia</taxon>
    </lineage>
</organism>
<feature type="chain" id="PRO_5040132958" evidence="2">
    <location>
        <begin position="22"/>
        <end position="513"/>
    </location>
</feature>
<dbReference type="VEuPathDB" id="FungiDB:yc1106_08046"/>
<evidence type="ECO:0000313" key="3">
    <source>
        <dbReference type="EMBL" id="USP80772.1"/>
    </source>
</evidence>
<keyword evidence="2" id="KW-0732">Signal</keyword>